<keyword evidence="2" id="KW-1185">Reference proteome</keyword>
<dbReference type="EMBL" id="QKYT01002227">
    <property type="protein sequence ID" value="RIA78728.1"/>
    <property type="molecule type" value="Genomic_DNA"/>
</dbReference>
<comment type="caution">
    <text evidence="1">The sequence shown here is derived from an EMBL/GenBank/DDBJ whole genome shotgun (WGS) entry which is preliminary data.</text>
</comment>
<evidence type="ECO:0000313" key="2">
    <source>
        <dbReference type="Proteomes" id="UP000265703"/>
    </source>
</evidence>
<organism evidence="1 2">
    <name type="scientific">Glomus cerebriforme</name>
    <dbReference type="NCBI Taxonomy" id="658196"/>
    <lineage>
        <taxon>Eukaryota</taxon>
        <taxon>Fungi</taxon>
        <taxon>Fungi incertae sedis</taxon>
        <taxon>Mucoromycota</taxon>
        <taxon>Glomeromycotina</taxon>
        <taxon>Glomeromycetes</taxon>
        <taxon>Glomerales</taxon>
        <taxon>Glomeraceae</taxon>
        <taxon>Glomus</taxon>
    </lineage>
</organism>
<dbReference type="AlphaFoldDB" id="A0A397RYE3"/>
<proteinExistence type="predicted"/>
<name>A0A397RYE3_9GLOM</name>
<protein>
    <submittedName>
        <fullName evidence="1">Uncharacterized protein</fullName>
    </submittedName>
</protein>
<reference evidence="1 2" key="1">
    <citation type="submission" date="2018-06" db="EMBL/GenBank/DDBJ databases">
        <title>Comparative genomics reveals the genomic features of Rhizophagus irregularis, R. cerebriforme, R. diaphanum and Gigaspora rosea, and their symbiotic lifestyle signature.</title>
        <authorList>
            <person name="Morin E."/>
            <person name="San Clemente H."/>
            <person name="Chen E.C.H."/>
            <person name="De La Providencia I."/>
            <person name="Hainaut M."/>
            <person name="Kuo A."/>
            <person name="Kohler A."/>
            <person name="Murat C."/>
            <person name="Tang N."/>
            <person name="Roy S."/>
            <person name="Loubradou J."/>
            <person name="Henrissat B."/>
            <person name="Grigoriev I.V."/>
            <person name="Corradi N."/>
            <person name="Roux C."/>
            <person name="Martin F.M."/>
        </authorList>
    </citation>
    <scope>NUCLEOTIDE SEQUENCE [LARGE SCALE GENOMIC DNA]</scope>
    <source>
        <strain evidence="1 2">DAOM 227022</strain>
    </source>
</reference>
<sequence length="62" mass="7276">MHKLIVTSFYKIGLKCNNVKKISLHVSTFSIRLLNIIKIAIFTKLVYKKLLEELQEKDKLTK</sequence>
<gene>
    <name evidence="1" type="ORF">C1645_842490</name>
</gene>
<dbReference type="Proteomes" id="UP000265703">
    <property type="component" value="Unassembled WGS sequence"/>
</dbReference>
<evidence type="ECO:0000313" key="1">
    <source>
        <dbReference type="EMBL" id="RIA78728.1"/>
    </source>
</evidence>
<accession>A0A397RYE3</accession>